<dbReference type="EMBL" id="CAJFCW020000005">
    <property type="protein sequence ID" value="CAG9119826.1"/>
    <property type="molecule type" value="Genomic_DNA"/>
</dbReference>
<sequence length="570" mass="64375">MRLIPCLRSSVRVASRCGPIEGFQLNLPGGTSDVFLGIPYAKPPVGEARLEKPVAYGSWNVPLKANKYSLCCVPHHDKDNMAPTCEDCLSVNVIRPTTKSSDSSGYPVAFWVHPSCYNVGSSQWLKYENVAENFVNKGVIAVTFNYRLGVLGLASTGDSVLPGNLALFDTALALEWVYKNIEAFGGNPDNITACGLSAGSSMVGQLVLSPYSKNYIKRAIQLSGSYYSLWSTNDQVVQETQKLAEVLGSGPNDSISIKNTLKSKCTKELNDAMEHLGTANSTTNIAKFSPRLDGDFLPKDYHELLNDKPPIPTFYGYSAHESIFFAVLGFLKSCNGLTIKPEEYDNFGEAEIINKIKTNLFPEAEFGKFTKKIQDRIISFYVRRRVPDKPHSLFYIARYVEIMSHMQFFIPTAFEIMEKHEHDWPIFISRNEYYRDHHFKDGTKLKGVVHANELHTFFGFPNPKAFHMNKEDIQNRDFYVDSLCNFIKTGNPSHTNFEWPQTSHETPWLHVALNTTPEVKKQFSDDDNDAVKFWIGLWREFGEKAIRSIQFSSRRGRREPSGSHHAENVK</sequence>
<reference evidence="2" key="1">
    <citation type="submission" date="2020-09" db="EMBL/GenBank/DDBJ databases">
        <authorList>
            <person name="Kikuchi T."/>
        </authorList>
    </citation>
    <scope>NUCLEOTIDE SEQUENCE</scope>
    <source>
        <strain evidence="2">SH1</strain>
    </source>
</reference>
<evidence type="ECO:0000259" key="1">
    <source>
        <dbReference type="Pfam" id="PF00135"/>
    </source>
</evidence>
<evidence type="ECO:0000313" key="2">
    <source>
        <dbReference type="EMBL" id="CAD5224366.1"/>
    </source>
</evidence>
<dbReference type="Proteomes" id="UP000783686">
    <property type="component" value="Unassembled WGS sequence"/>
</dbReference>
<evidence type="ECO:0000313" key="3">
    <source>
        <dbReference type="Proteomes" id="UP000614601"/>
    </source>
</evidence>
<proteinExistence type="predicted"/>
<dbReference type="Gene3D" id="3.40.50.1820">
    <property type="entry name" value="alpha/beta hydrolase"/>
    <property type="match status" value="1"/>
</dbReference>
<gene>
    <name evidence="2" type="ORF">BOKJ2_LOCUS11043</name>
</gene>
<protein>
    <recommendedName>
        <fullName evidence="1">Carboxylesterase type B domain-containing protein</fullName>
    </recommendedName>
</protein>
<dbReference type="SUPFAM" id="SSF53474">
    <property type="entry name" value="alpha/beta-Hydrolases"/>
    <property type="match status" value="1"/>
</dbReference>
<dbReference type="InterPro" id="IPR029058">
    <property type="entry name" value="AB_hydrolase_fold"/>
</dbReference>
<dbReference type="EMBL" id="CAJFDH010000005">
    <property type="protein sequence ID" value="CAD5224366.1"/>
    <property type="molecule type" value="Genomic_DNA"/>
</dbReference>
<dbReference type="Proteomes" id="UP000614601">
    <property type="component" value="Unassembled WGS sequence"/>
</dbReference>
<accession>A0A811L5A5</accession>
<feature type="domain" description="Carboxylesterase type B" evidence="1">
    <location>
        <begin position="12"/>
        <end position="523"/>
    </location>
</feature>
<dbReference type="OrthoDB" id="6846267at2759"/>
<dbReference type="PANTHER" id="PTHR11559">
    <property type="entry name" value="CARBOXYLESTERASE"/>
    <property type="match status" value="1"/>
</dbReference>
<organism evidence="2 3">
    <name type="scientific">Bursaphelenchus okinawaensis</name>
    <dbReference type="NCBI Taxonomy" id="465554"/>
    <lineage>
        <taxon>Eukaryota</taxon>
        <taxon>Metazoa</taxon>
        <taxon>Ecdysozoa</taxon>
        <taxon>Nematoda</taxon>
        <taxon>Chromadorea</taxon>
        <taxon>Rhabditida</taxon>
        <taxon>Tylenchina</taxon>
        <taxon>Tylenchomorpha</taxon>
        <taxon>Aphelenchoidea</taxon>
        <taxon>Aphelenchoididae</taxon>
        <taxon>Bursaphelenchus</taxon>
    </lineage>
</organism>
<keyword evidence="3" id="KW-1185">Reference proteome</keyword>
<name>A0A811L5A5_9BILA</name>
<dbReference type="AlphaFoldDB" id="A0A811L5A5"/>
<dbReference type="InterPro" id="IPR050309">
    <property type="entry name" value="Type-B_Carboxylest/Lipase"/>
</dbReference>
<dbReference type="InterPro" id="IPR002018">
    <property type="entry name" value="CarbesteraseB"/>
</dbReference>
<dbReference type="Pfam" id="PF00135">
    <property type="entry name" value="COesterase"/>
    <property type="match status" value="1"/>
</dbReference>
<comment type="caution">
    <text evidence="2">The sequence shown here is derived from an EMBL/GenBank/DDBJ whole genome shotgun (WGS) entry which is preliminary data.</text>
</comment>